<dbReference type="PANTHER" id="PTHR46566:SF2">
    <property type="entry name" value="ATP-DEPENDENT 6-PHOSPHOFRUCTOKINASE ISOZYME 2"/>
    <property type="match status" value="1"/>
</dbReference>
<evidence type="ECO:0000256" key="3">
    <source>
        <dbReference type="ARBA" id="ARBA00022741"/>
    </source>
</evidence>
<comment type="function">
    <text evidence="8">Catalyzes the ATP-dependent phosphorylation of fructose-l-phosphate to fructose-l,6-bisphosphate.</text>
</comment>
<evidence type="ECO:0000256" key="8">
    <source>
        <dbReference type="RuleBase" id="RU369061"/>
    </source>
</evidence>
<sequence>MAAMEKPSILTVTLNPALDTFYRLKYLKTGGSTRTKSPLKTAGGKGLNVTRVLSILGERVTATGFLGGSNGNFIRNELAKLGVRDEFVQIAGETRQCLAIIDSRNNQTEILEEGPFISGLEQEELRQRLRILIPEAQILIVSGSLPLGVSYSLYQWMIKEAKNHGVKVLLDTSGEALAESLPYGPYLIKPNREELEGLLGHPCREEAEIWKSMKKLAENGIEVVIVSDGERGSFVHYKGERMKAATAEIRTVSAVGSGDSFIAGFAAGLSKGYTVKDTLILASACGSANAMEERTGYINLQNLNTLIEQISINSTWSGSL</sequence>
<dbReference type="SUPFAM" id="SSF53613">
    <property type="entry name" value="Ribokinase-like"/>
    <property type="match status" value="1"/>
</dbReference>
<dbReference type="PIRSF" id="PIRSF000535">
    <property type="entry name" value="1PFK/6PFK/LacC"/>
    <property type="match status" value="1"/>
</dbReference>
<dbReference type="GO" id="GO:0005988">
    <property type="term" value="P:lactose metabolic process"/>
    <property type="evidence" value="ECO:0007669"/>
    <property type="project" value="UniProtKB-KW"/>
</dbReference>
<comment type="similarity">
    <text evidence="7">Belongs to the carbohydrate kinase PfkB family. LacC subfamily.</text>
</comment>
<name>A0A366JR63_CYTFI</name>
<dbReference type="FunFam" id="3.40.1190.20:FF:000001">
    <property type="entry name" value="Phosphofructokinase"/>
    <property type="match status" value="1"/>
</dbReference>
<comment type="caution">
    <text evidence="10">The sequence shown here is derived from an EMBL/GenBank/DDBJ whole genome shotgun (WGS) entry which is preliminary data.</text>
</comment>
<dbReference type="UniPathway" id="UPA00704">
    <property type="reaction ID" value="UER00715"/>
</dbReference>
<dbReference type="GO" id="GO:0016052">
    <property type="term" value="P:carbohydrate catabolic process"/>
    <property type="evidence" value="ECO:0007669"/>
    <property type="project" value="UniProtKB-ARBA"/>
</dbReference>
<keyword evidence="7" id="KW-0423">Lactose metabolism</keyword>
<feature type="domain" description="Carbohydrate kinase PfkB" evidence="9">
    <location>
        <begin position="26"/>
        <end position="296"/>
    </location>
</feature>
<protein>
    <recommendedName>
        <fullName evidence="7">Tagatose-6-phosphate kinase</fullName>
        <ecNumber evidence="7">2.7.1.144</ecNumber>
    </recommendedName>
</protein>
<keyword evidence="11" id="KW-1185">Reference proteome</keyword>
<dbReference type="EC" id="2.7.1.144" evidence="7"/>
<comment type="catalytic activity">
    <reaction evidence="7">
        <text>D-tagatofuranose 6-phosphate + ATP = D-tagatofuranose 1,6-bisphosphate + ADP + H(+)</text>
        <dbReference type="Rhea" id="RHEA:12420"/>
        <dbReference type="ChEBI" id="CHEBI:15378"/>
        <dbReference type="ChEBI" id="CHEBI:30616"/>
        <dbReference type="ChEBI" id="CHEBI:58694"/>
        <dbReference type="ChEBI" id="CHEBI:58695"/>
        <dbReference type="ChEBI" id="CHEBI:456216"/>
        <dbReference type="EC" id="2.7.1.144"/>
    </reaction>
</comment>
<keyword evidence="3 7" id="KW-0547">Nucleotide-binding</keyword>
<reference evidence="10 11" key="1">
    <citation type="submission" date="2018-06" db="EMBL/GenBank/DDBJ databases">
        <title>Freshwater and sediment microbial communities from various areas in North America, analyzing microbe dynamics in response to fracking.</title>
        <authorList>
            <person name="Lamendella R."/>
        </authorList>
    </citation>
    <scope>NUCLEOTIDE SEQUENCE [LARGE SCALE GENOMIC DNA]</scope>
    <source>
        <strain evidence="10 11">14_TX</strain>
    </source>
</reference>
<evidence type="ECO:0000313" key="10">
    <source>
        <dbReference type="EMBL" id="RBP90723.1"/>
    </source>
</evidence>
<dbReference type="GO" id="GO:0009024">
    <property type="term" value="F:tagatose-6-phosphate kinase activity"/>
    <property type="evidence" value="ECO:0007669"/>
    <property type="project" value="UniProtKB-EC"/>
</dbReference>
<comment type="pathway">
    <text evidence="7">Carbohydrate metabolism; D-tagatose 6-phosphate degradation; D-glyceraldehyde 3-phosphate and glycerone phosphate from D-tagatose 6-phosphate: step 1/2.</text>
</comment>
<proteinExistence type="inferred from homology"/>
<evidence type="ECO:0000256" key="1">
    <source>
        <dbReference type="ARBA" id="ARBA00005380"/>
    </source>
</evidence>
<evidence type="ECO:0000256" key="4">
    <source>
        <dbReference type="ARBA" id="ARBA00022777"/>
    </source>
</evidence>
<dbReference type="InterPro" id="IPR017583">
    <property type="entry name" value="Tagatose/fructose_Pkinase"/>
</dbReference>
<comment type="catalytic activity">
    <reaction evidence="6 8">
        <text>beta-D-fructose 1-phosphate + ATP = beta-D-fructose 1,6-bisphosphate + ADP + H(+)</text>
        <dbReference type="Rhea" id="RHEA:14213"/>
        <dbReference type="ChEBI" id="CHEBI:15378"/>
        <dbReference type="ChEBI" id="CHEBI:30616"/>
        <dbReference type="ChEBI" id="CHEBI:32966"/>
        <dbReference type="ChEBI" id="CHEBI:138881"/>
        <dbReference type="ChEBI" id="CHEBI:456216"/>
        <dbReference type="EC" id="2.7.1.56"/>
    </reaction>
</comment>
<keyword evidence="2 7" id="KW-0808">Transferase</keyword>
<dbReference type="InterPro" id="IPR029056">
    <property type="entry name" value="Ribokinase-like"/>
</dbReference>
<keyword evidence="4 8" id="KW-0418">Kinase</keyword>
<dbReference type="Gene3D" id="3.40.1190.20">
    <property type="match status" value="1"/>
</dbReference>
<dbReference type="InterPro" id="IPR022463">
    <property type="entry name" value="1-PFruKinase"/>
</dbReference>
<evidence type="ECO:0000256" key="6">
    <source>
        <dbReference type="ARBA" id="ARBA00047745"/>
    </source>
</evidence>
<gene>
    <name evidence="10" type="ORF">DFO70_109230</name>
</gene>
<accession>A0A366JR63</accession>
<evidence type="ECO:0000256" key="2">
    <source>
        <dbReference type="ARBA" id="ARBA00022679"/>
    </source>
</evidence>
<dbReference type="GO" id="GO:0044281">
    <property type="term" value="P:small molecule metabolic process"/>
    <property type="evidence" value="ECO:0007669"/>
    <property type="project" value="UniProtKB-ARBA"/>
</dbReference>
<organism evidence="10 11">
    <name type="scientific">Cytobacillus firmus</name>
    <name type="common">Bacillus firmus</name>
    <dbReference type="NCBI Taxonomy" id="1399"/>
    <lineage>
        <taxon>Bacteria</taxon>
        <taxon>Bacillati</taxon>
        <taxon>Bacillota</taxon>
        <taxon>Bacilli</taxon>
        <taxon>Bacillales</taxon>
        <taxon>Bacillaceae</taxon>
        <taxon>Cytobacillus</taxon>
    </lineage>
</organism>
<dbReference type="AlphaFoldDB" id="A0A366JR63"/>
<dbReference type="NCBIfam" id="TIGR03168">
    <property type="entry name" value="1-PFK"/>
    <property type="match status" value="1"/>
</dbReference>
<dbReference type="CDD" id="cd01164">
    <property type="entry name" value="FruK_PfkB_like"/>
    <property type="match status" value="1"/>
</dbReference>
<dbReference type="PROSITE" id="PS00583">
    <property type="entry name" value="PFKB_KINASES_1"/>
    <property type="match status" value="1"/>
</dbReference>
<evidence type="ECO:0000313" key="11">
    <source>
        <dbReference type="Proteomes" id="UP000252731"/>
    </source>
</evidence>
<dbReference type="Proteomes" id="UP000252731">
    <property type="component" value="Unassembled WGS sequence"/>
</dbReference>
<dbReference type="GO" id="GO:0005829">
    <property type="term" value="C:cytosol"/>
    <property type="evidence" value="ECO:0007669"/>
    <property type="project" value="TreeGrafter"/>
</dbReference>
<dbReference type="Pfam" id="PF00294">
    <property type="entry name" value="PfkB"/>
    <property type="match status" value="1"/>
</dbReference>
<keyword evidence="5 7" id="KW-0067">ATP-binding</keyword>
<dbReference type="PANTHER" id="PTHR46566">
    <property type="entry name" value="1-PHOSPHOFRUCTOKINASE-RELATED"/>
    <property type="match status" value="1"/>
</dbReference>
<dbReference type="InterPro" id="IPR002173">
    <property type="entry name" value="Carboh/pur_kinase_PfkB_CS"/>
</dbReference>
<dbReference type="GO" id="GO:2001059">
    <property type="term" value="P:D-tagatose 6-phosphate catabolic process"/>
    <property type="evidence" value="ECO:0007669"/>
    <property type="project" value="UniProtKB-UniPathway"/>
</dbReference>
<dbReference type="GO" id="GO:0005524">
    <property type="term" value="F:ATP binding"/>
    <property type="evidence" value="ECO:0007669"/>
    <property type="project" value="UniProtKB-UniRule"/>
</dbReference>
<dbReference type="GO" id="GO:0008662">
    <property type="term" value="F:1-phosphofructokinase activity"/>
    <property type="evidence" value="ECO:0007669"/>
    <property type="project" value="UniProtKB-UniRule"/>
</dbReference>
<comment type="similarity">
    <text evidence="1">Belongs to the carbohydrate kinase pfkB family.</text>
</comment>
<evidence type="ECO:0000256" key="5">
    <source>
        <dbReference type="ARBA" id="ARBA00022840"/>
    </source>
</evidence>
<evidence type="ECO:0000259" key="9">
    <source>
        <dbReference type="Pfam" id="PF00294"/>
    </source>
</evidence>
<evidence type="ECO:0000256" key="7">
    <source>
        <dbReference type="PIRNR" id="PIRNR000535"/>
    </source>
</evidence>
<dbReference type="EMBL" id="QNSF01000009">
    <property type="protein sequence ID" value="RBP90723.1"/>
    <property type="molecule type" value="Genomic_DNA"/>
</dbReference>
<dbReference type="NCBIfam" id="TIGR03828">
    <property type="entry name" value="pfkB"/>
    <property type="match status" value="1"/>
</dbReference>
<dbReference type="InterPro" id="IPR011611">
    <property type="entry name" value="PfkB_dom"/>
</dbReference>